<name>A0A1B7MHM8_9AGAM</name>
<evidence type="ECO:0000313" key="2">
    <source>
        <dbReference type="Proteomes" id="UP000092154"/>
    </source>
</evidence>
<dbReference type="AlphaFoldDB" id="A0A1B7MHM8"/>
<dbReference type="Proteomes" id="UP000092154">
    <property type="component" value="Unassembled WGS sequence"/>
</dbReference>
<accession>A0A1B7MHM8</accession>
<dbReference type="EMBL" id="KV449121">
    <property type="protein sequence ID" value="OAX32097.1"/>
    <property type="molecule type" value="Genomic_DNA"/>
</dbReference>
<dbReference type="InParanoid" id="A0A1B7MHM8"/>
<organism evidence="1 2">
    <name type="scientific">Rhizopogon vinicolor AM-OR11-026</name>
    <dbReference type="NCBI Taxonomy" id="1314800"/>
    <lineage>
        <taxon>Eukaryota</taxon>
        <taxon>Fungi</taxon>
        <taxon>Dikarya</taxon>
        <taxon>Basidiomycota</taxon>
        <taxon>Agaricomycotina</taxon>
        <taxon>Agaricomycetes</taxon>
        <taxon>Agaricomycetidae</taxon>
        <taxon>Boletales</taxon>
        <taxon>Suillineae</taxon>
        <taxon>Rhizopogonaceae</taxon>
        <taxon>Rhizopogon</taxon>
    </lineage>
</organism>
<sequence>MVKPHFKFNRQAVSMDFQGFQVIDHMKTVLELQCPAPKSWDHQSDFDNLLYHSVLNWEGLSSKI</sequence>
<protein>
    <submittedName>
        <fullName evidence="1">Uncharacterized protein</fullName>
    </submittedName>
</protein>
<evidence type="ECO:0000313" key="1">
    <source>
        <dbReference type="EMBL" id="OAX32097.1"/>
    </source>
</evidence>
<proteinExistence type="predicted"/>
<reference evidence="1 2" key="1">
    <citation type="submission" date="2016-06" db="EMBL/GenBank/DDBJ databases">
        <title>Comparative genomics of the ectomycorrhizal sister species Rhizopogon vinicolor and Rhizopogon vesiculosus (Basidiomycota: Boletales) reveals a divergence of the mating type B locus.</title>
        <authorList>
            <consortium name="DOE Joint Genome Institute"/>
            <person name="Mujic A.B."/>
            <person name="Kuo A."/>
            <person name="Tritt A."/>
            <person name="Lipzen A."/>
            <person name="Chen C."/>
            <person name="Johnson J."/>
            <person name="Sharma A."/>
            <person name="Barry K."/>
            <person name="Grigoriev I.V."/>
            <person name="Spatafora J.W."/>
        </authorList>
    </citation>
    <scope>NUCLEOTIDE SEQUENCE [LARGE SCALE GENOMIC DNA]</scope>
    <source>
        <strain evidence="1 2">AM-OR11-026</strain>
    </source>
</reference>
<gene>
    <name evidence="1" type="ORF">K503DRAFT_805514</name>
</gene>
<keyword evidence="2" id="KW-1185">Reference proteome</keyword>